<dbReference type="PANTHER" id="PTHR42693">
    <property type="entry name" value="ARYLSULFATASE FAMILY MEMBER"/>
    <property type="match status" value="1"/>
</dbReference>
<dbReference type="InterPro" id="IPR050738">
    <property type="entry name" value="Sulfatase"/>
</dbReference>
<dbReference type="Gene3D" id="3.40.720.10">
    <property type="entry name" value="Alkaline Phosphatase, subunit A"/>
    <property type="match status" value="1"/>
</dbReference>
<dbReference type="Pfam" id="PF00884">
    <property type="entry name" value="Sulfatase"/>
    <property type="match status" value="1"/>
</dbReference>
<dbReference type="PROSITE" id="PS00523">
    <property type="entry name" value="SULFATASE_1"/>
    <property type="match status" value="1"/>
</dbReference>
<name>A0A7J5AQX9_9FLAO</name>
<dbReference type="Proteomes" id="UP000467305">
    <property type="component" value="Unassembled WGS sequence"/>
</dbReference>
<organism evidence="6 7">
    <name type="scientific">Tenacibaculum aiptasiae</name>
    <dbReference type="NCBI Taxonomy" id="426481"/>
    <lineage>
        <taxon>Bacteria</taxon>
        <taxon>Pseudomonadati</taxon>
        <taxon>Bacteroidota</taxon>
        <taxon>Flavobacteriia</taxon>
        <taxon>Flavobacteriales</taxon>
        <taxon>Flavobacteriaceae</taxon>
        <taxon>Tenacibaculum</taxon>
    </lineage>
</organism>
<dbReference type="EMBL" id="WAAU01000008">
    <property type="protein sequence ID" value="KAB1160039.1"/>
    <property type="molecule type" value="Genomic_DNA"/>
</dbReference>
<proteinExistence type="inferred from homology"/>
<dbReference type="InterPro" id="IPR000917">
    <property type="entry name" value="Sulfatase_N"/>
</dbReference>
<reference evidence="6 7" key="1">
    <citation type="submission" date="2019-09" db="EMBL/GenBank/DDBJ databases">
        <authorList>
            <person name="Cao W.R."/>
        </authorList>
    </citation>
    <scope>NUCLEOTIDE SEQUENCE [LARGE SCALE GENOMIC DNA]</scope>
    <source>
        <strain evidence="7">a4</strain>
    </source>
</reference>
<dbReference type="GO" id="GO:0004065">
    <property type="term" value="F:arylsulfatase activity"/>
    <property type="evidence" value="ECO:0007669"/>
    <property type="project" value="TreeGrafter"/>
</dbReference>
<dbReference type="InterPro" id="IPR017850">
    <property type="entry name" value="Alkaline_phosphatase_core_sf"/>
</dbReference>
<dbReference type="AlphaFoldDB" id="A0A7J5AQX9"/>
<evidence type="ECO:0000259" key="5">
    <source>
        <dbReference type="Pfam" id="PF00884"/>
    </source>
</evidence>
<accession>A0A7J5AQX9</accession>
<dbReference type="InterPro" id="IPR024607">
    <property type="entry name" value="Sulfatase_CS"/>
</dbReference>
<keyword evidence="4" id="KW-0106">Calcium</keyword>
<feature type="domain" description="Sulfatase N-terminal" evidence="5">
    <location>
        <begin position="36"/>
        <end position="336"/>
    </location>
</feature>
<evidence type="ECO:0000256" key="1">
    <source>
        <dbReference type="ARBA" id="ARBA00008779"/>
    </source>
</evidence>
<gene>
    <name evidence="6" type="ORF">F7018_03980</name>
</gene>
<evidence type="ECO:0000256" key="3">
    <source>
        <dbReference type="ARBA" id="ARBA00022801"/>
    </source>
</evidence>
<evidence type="ECO:0000256" key="2">
    <source>
        <dbReference type="ARBA" id="ARBA00022723"/>
    </source>
</evidence>
<comment type="caution">
    <text evidence="6">The sequence shown here is derived from an EMBL/GenBank/DDBJ whole genome shotgun (WGS) entry which is preliminary data.</text>
</comment>
<keyword evidence="3 6" id="KW-0378">Hydrolase</keyword>
<sequence length="436" mass="47686">MLFFAVVSFFIISCSSSDSIVNENPDENPTQNESAPNILFVIADDMGLDATPGYSIGNQKPTMPNLQNLINSGVRFNNAWSNPTCSPTRASIITGKYGIRNGVLKVDDPLSTTEVALQDYIKSNASNSYSSAVIGKWHLSKNANHPNNMGIDYYAGPLSGGLQSYTNWNLTINGQTQTSTEYATTKVTDLAINWVKDQTKPWFLWLAYNAPHTPFHLPPNDLHSQGALPSDQASIDANPLPYYLAMIEAMDSEYGRLLSSMSQEVRDNTIIIFIGDNGTPNQVLQGYKKGKGTLFQGGINIPMIIGGKGVTRFNQTEDALINLTDLFATIADIAGVSVSSIHDSRSFKSLLTQNTNDNSRDYTFIEDGNDDGTVDYTIRNATHKYILYNDGSEALFNLASDPLESTNFMNANQLPLSAANSAIKNELSAKLTEIRN</sequence>
<dbReference type="SUPFAM" id="SSF53649">
    <property type="entry name" value="Alkaline phosphatase-like"/>
    <property type="match status" value="1"/>
</dbReference>
<dbReference type="GO" id="GO:0046872">
    <property type="term" value="F:metal ion binding"/>
    <property type="evidence" value="ECO:0007669"/>
    <property type="project" value="UniProtKB-KW"/>
</dbReference>
<dbReference type="GO" id="GO:0016740">
    <property type="term" value="F:transferase activity"/>
    <property type="evidence" value="ECO:0007669"/>
    <property type="project" value="UniProtKB-KW"/>
</dbReference>
<keyword evidence="7" id="KW-1185">Reference proteome</keyword>
<keyword evidence="6" id="KW-0808">Transferase</keyword>
<comment type="similarity">
    <text evidence="1">Belongs to the sulfatase family.</text>
</comment>
<dbReference type="PANTHER" id="PTHR42693:SF33">
    <property type="entry name" value="ARYLSULFATASE"/>
    <property type="match status" value="1"/>
</dbReference>
<dbReference type="OrthoDB" id="1390125at2"/>
<keyword evidence="2" id="KW-0479">Metal-binding</keyword>
<evidence type="ECO:0000313" key="6">
    <source>
        <dbReference type="EMBL" id="KAB1160039.1"/>
    </source>
</evidence>
<evidence type="ECO:0000256" key="4">
    <source>
        <dbReference type="ARBA" id="ARBA00022837"/>
    </source>
</evidence>
<protein>
    <submittedName>
        <fullName evidence="6">Sulfatase-like hydrolase/transferase</fullName>
    </submittedName>
</protein>
<evidence type="ECO:0000313" key="7">
    <source>
        <dbReference type="Proteomes" id="UP000467305"/>
    </source>
</evidence>